<dbReference type="Gene3D" id="3.40.30.10">
    <property type="entry name" value="Glutaredoxin"/>
    <property type="match status" value="1"/>
</dbReference>
<keyword evidence="2" id="KW-0201">Cytochrome c-type biogenesis</keyword>
<evidence type="ECO:0000259" key="6">
    <source>
        <dbReference type="PROSITE" id="PS51352"/>
    </source>
</evidence>
<comment type="subcellular location">
    <subcellularLocation>
        <location evidence="1">Cell envelope</location>
    </subcellularLocation>
</comment>
<keyword evidence="8" id="KW-1185">Reference proteome</keyword>
<evidence type="ECO:0000256" key="4">
    <source>
        <dbReference type="ARBA" id="ARBA00023284"/>
    </source>
</evidence>
<reference evidence="7 8" key="1">
    <citation type="submission" date="2019-11" db="EMBL/GenBank/DDBJ databases">
        <authorList>
            <person name="Im W.T."/>
        </authorList>
    </citation>
    <scope>NUCLEOTIDE SEQUENCE [LARGE SCALE GENOMIC DNA]</scope>
    <source>
        <strain evidence="7 8">SB-02</strain>
    </source>
</reference>
<proteinExistence type="predicted"/>
<dbReference type="AlphaFoldDB" id="A0A6I6GB08"/>
<sequence length="417" mass="46689">MPQFCAMFWKRILFGLLATSLLSMAQAQPLQSGKWLFTLSRPGGLPVYVQANLQQQGSHYVLAFLNDTETLEINNLRLSGDSLHFDMPLFETRLGFRIQSVTQLEGWLLKGTSGEYQRWQVTGQQTDGPRIPGKVQPPVANLSGRWAMQFQRADGSWRPAIAELKQQGNRLTGTIINPSGDYRFLEGRVSGKELYLTAFDGAHIYAFKAQASQDSIVNGVFFSGNAPGDAFKAMRDAKASLPDVTAAAAGMKSGESRLQFRFPDLDSNMVSLTDDRFKGKVTIVQIMGSWCPNCMDETKFLSDYYNGQKMPQVEIVSLAYELSTDFTRSAASLRKFKQRFNVRYPMLITGVKSADPDKAAKTLPQLTDIKYFPTTIFIDKQGRVRKVHNGFYGPGAPEYFEAFKKEFYATMQALLAE</sequence>
<organism evidence="7 8">
    <name type="scientific">Phnomibacter ginsenosidimutans</name>
    <dbReference type="NCBI Taxonomy" id="2676868"/>
    <lineage>
        <taxon>Bacteria</taxon>
        <taxon>Pseudomonadati</taxon>
        <taxon>Bacteroidota</taxon>
        <taxon>Chitinophagia</taxon>
        <taxon>Chitinophagales</taxon>
        <taxon>Chitinophagaceae</taxon>
        <taxon>Phnomibacter</taxon>
    </lineage>
</organism>
<dbReference type="InterPro" id="IPR050553">
    <property type="entry name" value="Thioredoxin_ResA/DsbE_sf"/>
</dbReference>
<dbReference type="PROSITE" id="PS51352">
    <property type="entry name" value="THIOREDOXIN_2"/>
    <property type="match status" value="1"/>
</dbReference>
<dbReference type="KEGG" id="fls:GLV81_03640"/>
<dbReference type="GO" id="GO:0017004">
    <property type="term" value="P:cytochrome complex assembly"/>
    <property type="evidence" value="ECO:0007669"/>
    <property type="project" value="UniProtKB-KW"/>
</dbReference>
<dbReference type="InterPro" id="IPR013766">
    <property type="entry name" value="Thioredoxin_domain"/>
</dbReference>
<keyword evidence="5" id="KW-0732">Signal</keyword>
<gene>
    <name evidence="7" type="ORF">GLV81_03640</name>
</gene>
<evidence type="ECO:0000256" key="1">
    <source>
        <dbReference type="ARBA" id="ARBA00004196"/>
    </source>
</evidence>
<dbReference type="PANTHER" id="PTHR42852">
    <property type="entry name" value="THIOL:DISULFIDE INTERCHANGE PROTEIN DSBE"/>
    <property type="match status" value="1"/>
</dbReference>
<dbReference type="GO" id="GO:0030313">
    <property type="term" value="C:cell envelope"/>
    <property type="evidence" value="ECO:0007669"/>
    <property type="project" value="UniProtKB-SubCell"/>
</dbReference>
<feature type="signal peptide" evidence="5">
    <location>
        <begin position="1"/>
        <end position="25"/>
    </location>
</feature>
<accession>A0A6I6GB08</accession>
<name>A0A6I6GB08_9BACT</name>
<feature type="domain" description="Thioredoxin" evidence="6">
    <location>
        <begin position="251"/>
        <end position="409"/>
    </location>
</feature>
<dbReference type="GO" id="GO:0016491">
    <property type="term" value="F:oxidoreductase activity"/>
    <property type="evidence" value="ECO:0007669"/>
    <property type="project" value="InterPro"/>
</dbReference>
<dbReference type="InterPro" id="IPR013740">
    <property type="entry name" value="Redoxin"/>
</dbReference>
<evidence type="ECO:0000256" key="3">
    <source>
        <dbReference type="ARBA" id="ARBA00023157"/>
    </source>
</evidence>
<evidence type="ECO:0000256" key="5">
    <source>
        <dbReference type="SAM" id="SignalP"/>
    </source>
</evidence>
<keyword evidence="4" id="KW-0676">Redox-active center</keyword>
<dbReference type="InterPro" id="IPR036249">
    <property type="entry name" value="Thioredoxin-like_sf"/>
</dbReference>
<dbReference type="SUPFAM" id="SSF52833">
    <property type="entry name" value="Thioredoxin-like"/>
    <property type="match status" value="1"/>
</dbReference>
<evidence type="ECO:0000313" key="8">
    <source>
        <dbReference type="Proteomes" id="UP000426027"/>
    </source>
</evidence>
<dbReference type="PANTHER" id="PTHR42852:SF6">
    <property type="entry name" value="THIOL:DISULFIDE INTERCHANGE PROTEIN DSBE"/>
    <property type="match status" value="1"/>
</dbReference>
<keyword evidence="3" id="KW-1015">Disulfide bond</keyword>
<evidence type="ECO:0000313" key="7">
    <source>
        <dbReference type="EMBL" id="QGW27320.1"/>
    </source>
</evidence>
<dbReference type="Proteomes" id="UP000426027">
    <property type="component" value="Chromosome"/>
</dbReference>
<evidence type="ECO:0000256" key="2">
    <source>
        <dbReference type="ARBA" id="ARBA00022748"/>
    </source>
</evidence>
<protein>
    <submittedName>
        <fullName evidence="7">Redoxin family protein</fullName>
    </submittedName>
</protein>
<dbReference type="CDD" id="cd02966">
    <property type="entry name" value="TlpA_like_family"/>
    <property type="match status" value="1"/>
</dbReference>
<feature type="chain" id="PRO_5026061222" evidence="5">
    <location>
        <begin position="26"/>
        <end position="417"/>
    </location>
</feature>
<dbReference type="EMBL" id="CP046566">
    <property type="protein sequence ID" value="QGW27320.1"/>
    <property type="molecule type" value="Genomic_DNA"/>
</dbReference>
<dbReference type="Pfam" id="PF08534">
    <property type="entry name" value="Redoxin"/>
    <property type="match status" value="1"/>
</dbReference>